<feature type="compositionally biased region" description="Low complexity" evidence="2">
    <location>
        <begin position="20"/>
        <end position="33"/>
    </location>
</feature>
<proteinExistence type="predicted"/>
<keyword evidence="1" id="KW-0175">Coiled coil</keyword>
<dbReference type="Proteomes" id="UP000054301">
    <property type="component" value="Unassembled WGS sequence"/>
</dbReference>
<sequence>MVNPLGTNEHEQIPIEPLASKDASSASSTEAASKTQEKKTEGPTPQAVETWSFLSAARNALSSLVNRLLGVASSTPTTPTDPVDPTPPPPTFDDYKTQAETAYNTFLTSTDYSEVQAAVTSLQAAVNKMNELATDDQQRATATEWGEKNTKVTQVYADLEEISRLLEENKQYQSSASSLANIDLVNAALLKSEENAAAVEAKLDEMNAEESPPLGRVPASAEALKTQMDTVTEETKAITKVLIDAYNAGEDAYGSVEQAKANNSQANIDAANAQITQAKETIQNALRTYPNSPVLQTALSRVTEAEAALQNIKPAEAPSSGGAASAGSAQHRSFSVGNVRVALLLDDAESESTATVLSGLRKMIELFQSGTTVGGEAQKAETEAEAVAANDSATTEEEAQAAVEEALQTMAEAKTREGLINAMGQIASAAMVSAGVPQAAAAPVAKSVKQLYSASSSTSSKRFADGYSAYKSLTDTLSSINDRGKNALDAATQSALSQPVPRRTETRARGSEDLSQRVARSIAEDSKTYGDIYARVGALESLSTVLQNNPNANDAEIKQALMSEVNKPPKFGYPYVQLPSESMQKYLGKLMQEFVDGTKAAAERKMLSFDTRTQFIQQVLVNLGSLYAAYLS</sequence>
<evidence type="ECO:0000256" key="2">
    <source>
        <dbReference type="SAM" id="MobiDB-lite"/>
    </source>
</evidence>
<feature type="region of interest" description="Disordered" evidence="2">
    <location>
        <begin position="491"/>
        <end position="517"/>
    </location>
</feature>
<name>A0AA40U5N1_9CHLA</name>
<protein>
    <submittedName>
        <fullName evidence="3">Uncharacterized protein</fullName>
    </submittedName>
</protein>
<dbReference type="AlphaFoldDB" id="A0AA40U5N1"/>
<reference evidence="3 4" key="1">
    <citation type="submission" date="2015-06" db="EMBL/GenBank/DDBJ databases">
        <title>More than comparative genomics: Whole genome sequencing reveals elusive C. pecorum plasmid and re-evaluates genetic differences and phylogenetic relationships between C. pecorum from pig, cattle, sheep and koala hosts.</title>
        <authorList>
            <person name="Jelocnik M."/>
            <person name="Bachmann N.L."/>
            <person name="Kaltenboeck B."/>
            <person name="Waugh C."/>
            <person name="Woolford L."/>
            <person name="Speight N."/>
            <person name="Gillett A."/>
            <person name="Higgins D."/>
            <person name="Flanagan C."/>
            <person name="Myers G."/>
            <person name="Timms P."/>
            <person name="Polkinghorne A."/>
        </authorList>
    </citation>
    <scope>NUCLEOTIDE SEQUENCE [LARGE SCALE GENOMIC DNA]</scope>
    <source>
        <strain evidence="3 4">L1</strain>
    </source>
</reference>
<gene>
    <name evidence="3" type="ORF">cpL1_0291</name>
</gene>
<evidence type="ECO:0000313" key="3">
    <source>
        <dbReference type="EMBL" id="KTF29080.1"/>
    </source>
</evidence>
<accession>A0AA40U5N1</accession>
<comment type="caution">
    <text evidence="3">The sequence shown here is derived from an EMBL/GenBank/DDBJ whole genome shotgun (WGS) entry which is preliminary data.</text>
</comment>
<evidence type="ECO:0000313" key="4">
    <source>
        <dbReference type="Proteomes" id="UP000054301"/>
    </source>
</evidence>
<organism evidence="3 4">
    <name type="scientific">Chlamydia pecorum</name>
    <dbReference type="NCBI Taxonomy" id="85991"/>
    <lineage>
        <taxon>Bacteria</taxon>
        <taxon>Pseudomonadati</taxon>
        <taxon>Chlamydiota</taxon>
        <taxon>Chlamydiia</taxon>
        <taxon>Chlamydiales</taxon>
        <taxon>Chlamydiaceae</taxon>
        <taxon>Chlamydia/Chlamydophila group</taxon>
        <taxon>Chlamydia</taxon>
    </lineage>
</organism>
<evidence type="ECO:0000256" key="1">
    <source>
        <dbReference type="SAM" id="Coils"/>
    </source>
</evidence>
<dbReference type="EMBL" id="LFRH01000001">
    <property type="protein sequence ID" value="KTF29080.1"/>
    <property type="molecule type" value="Genomic_DNA"/>
</dbReference>
<feature type="compositionally biased region" description="Basic and acidic residues" evidence="2">
    <location>
        <begin position="502"/>
        <end position="515"/>
    </location>
</feature>
<feature type="region of interest" description="Disordered" evidence="2">
    <location>
        <begin position="1"/>
        <end position="47"/>
    </location>
</feature>
<dbReference type="RefSeq" id="WP_058787466.1">
    <property type="nucleotide sequence ID" value="NZ_LFRH01000001.1"/>
</dbReference>
<feature type="coiled-coil region" evidence="1">
    <location>
        <begin position="256"/>
        <end position="288"/>
    </location>
</feature>